<proteinExistence type="predicted"/>
<dbReference type="Proteomes" id="UP000095283">
    <property type="component" value="Unplaced"/>
</dbReference>
<name>A0A1I7WXP4_HETBA</name>
<evidence type="ECO:0000313" key="1">
    <source>
        <dbReference type="Proteomes" id="UP000095283"/>
    </source>
</evidence>
<keyword evidence="1" id="KW-1185">Reference proteome</keyword>
<protein>
    <submittedName>
        <fullName evidence="2">Uncharacterized protein</fullName>
    </submittedName>
</protein>
<sequence length="65" mass="7355">MANCLVLEQSTGTSNAKNSGKVLMKVIQDVHQSVEKQWNRASSLLLEILRIQYTPNVLIQRCKLN</sequence>
<reference evidence="2" key="1">
    <citation type="submission" date="2016-11" db="UniProtKB">
        <authorList>
            <consortium name="WormBaseParasite"/>
        </authorList>
    </citation>
    <scope>IDENTIFICATION</scope>
</reference>
<dbReference type="AlphaFoldDB" id="A0A1I7WXP4"/>
<accession>A0A1I7WXP4</accession>
<evidence type="ECO:0000313" key="2">
    <source>
        <dbReference type="WBParaSite" id="Hba_09967"/>
    </source>
</evidence>
<dbReference type="WBParaSite" id="Hba_09967">
    <property type="protein sequence ID" value="Hba_09967"/>
    <property type="gene ID" value="Hba_09967"/>
</dbReference>
<organism evidence="1 2">
    <name type="scientific">Heterorhabditis bacteriophora</name>
    <name type="common">Entomopathogenic nematode worm</name>
    <dbReference type="NCBI Taxonomy" id="37862"/>
    <lineage>
        <taxon>Eukaryota</taxon>
        <taxon>Metazoa</taxon>
        <taxon>Ecdysozoa</taxon>
        <taxon>Nematoda</taxon>
        <taxon>Chromadorea</taxon>
        <taxon>Rhabditida</taxon>
        <taxon>Rhabditina</taxon>
        <taxon>Rhabditomorpha</taxon>
        <taxon>Strongyloidea</taxon>
        <taxon>Heterorhabditidae</taxon>
        <taxon>Heterorhabditis</taxon>
    </lineage>
</organism>